<dbReference type="InterPro" id="IPR038573">
    <property type="entry name" value="BrnT_sf"/>
</dbReference>
<dbReference type="Proteomes" id="UP000233491">
    <property type="component" value="Unassembled WGS sequence"/>
</dbReference>
<protein>
    <submittedName>
        <fullName evidence="1">BrnT family toxin</fullName>
    </submittedName>
</protein>
<organism evidence="1 2">
    <name type="scientific">Pleomorphomonas diazotrophica</name>
    <dbReference type="NCBI Taxonomy" id="1166257"/>
    <lineage>
        <taxon>Bacteria</taxon>
        <taxon>Pseudomonadati</taxon>
        <taxon>Pseudomonadota</taxon>
        <taxon>Alphaproteobacteria</taxon>
        <taxon>Hyphomicrobiales</taxon>
        <taxon>Pleomorphomonadaceae</taxon>
        <taxon>Pleomorphomonas</taxon>
    </lineage>
</organism>
<dbReference type="InterPro" id="IPR007460">
    <property type="entry name" value="BrnT_toxin"/>
</dbReference>
<dbReference type="Gene3D" id="3.10.450.530">
    <property type="entry name" value="Ribonuclease toxin, BrnT, of type II toxin-antitoxin system"/>
    <property type="match status" value="1"/>
</dbReference>
<evidence type="ECO:0000313" key="2">
    <source>
        <dbReference type="Proteomes" id="UP000233491"/>
    </source>
</evidence>
<dbReference type="EMBL" id="PJNW01000019">
    <property type="protein sequence ID" value="PKR87380.1"/>
    <property type="molecule type" value="Genomic_DNA"/>
</dbReference>
<dbReference type="AlphaFoldDB" id="A0A1I4V7I4"/>
<accession>A0A1I4V7I4</accession>
<evidence type="ECO:0000313" key="1">
    <source>
        <dbReference type="EMBL" id="PKR87380.1"/>
    </source>
</evidence>
<proteinExistence type="predicted"/>
<reference evidence="1 2" key="1">
    <citation type="submission" date="2017-12" db="EMBL/GenBank/DDBJ databases">
        <title>Anaerobic carbon monoxide metabolism by Pleomorphomonas carboxyditropha sp. nov., a new mesophilic hydrogenogenic carboxidotroph.</title>
        <authorList>
            <person name="Esquivel-Elizondo S."/>
            <person name="Krajmalnik-Brown R."/>
        </authorList>
    </citation>
    <scope>NUCLEOTIDE SEQUENCE [LARGE SCALE GENOMIC DNA]</scope>
    <source>
        <strain evidence="1 2">R5-392</strain>
    </source>
</reference>
<keyword evidence="2" id="KW-1185">Reference proteome</keyword>
<comment type="caution">
    <text evidence="1">The sequence shown here is derived from an EMBL/GenBank/DDBJ whole genome shotgun (WGS) entry which is preliminary data.</text>
</comment>
<gene>
    <name evidence="1" type="ORF">CXZ10_20250</name>
</gene>
<dbReference type="OrthoDB" id="839663at2"/>
<name>A0A1I4V7I4_9HYPH</name>
<dbReference type="RefSeq" id="WP_101291191.1">
    <property type="nucleotide sequence ID" value="NZ_FOUQ01000010.1"/>
</dbReference>
<dbReference type="Pfam" id="PF04365">
    <property type="entry name" value="BrnT_toxin"/>
    <property type="match status" value="1"/>
</dbReference>
<sequence>MKITCDPSKRADTLRERGLDFYDAATVFAGKTLTLEDDRFDYGETRYQTYGVLDERAVMIVWTLRGDARHIISMRHCHDKETRKVRERLGGSG</sequence>